<dbReference type="UniPathway" id="UPA00782"/>
<dbReference type="OrthoDB" id="9782387at2"/>
<dbReference type="InterPro" id="IPR013785">
    <property type="entry name" value="Aldolase_TIM"/>
</dbReference>
<evidence type="ECO:0000256" key="4">
    <source>
        <dbReference type="ARBA" id="ARBA00023014"/>
    </source>
</evidence>
<keyword evidence="4" id="KW-0411">Iron-sulfur</keyword>
<dbReference type="PANTHER" id="PTHR43273:SF8">
    <property type="entry name" value="RADICAL SAM DOMAIN PROTEIN"/>
    <property type="match status" value="1"/>
</dbReference>
<dbReference type="GO" id="GO:0046872">
    <property type="term" value="F:metal ion binding"/>
    <property type="evidence" value="ECO:0007669"/>
    <property type="project" value="UniProtKB-KW"/>
</dbReference>
<evidence type="ECO:0000256" key="2">
    <source>
        <dbReference type="ARBA" id="ARBA00022723"/>
    </source>
</evidence>
<accession>A0A345SZM0</accession>
<dbReference type="SFLD" id="SFLDG01067">
    <property type="entry name" value="SPASM/twitch_domain_containing"/>
    <property type="match status" value="1"/>
</dbReference>
<dbReference type="InterPro" id="IPR058240">
    <property type="entry name" value="rSAM_sf"/>
</dbReference>
<organism evidence="6 7">
    <name type="scientific">Peterkaempfera bronchialis</name>
    <dbReference type="NCBI Taxonomy" id="2126346"/>
    <lineage>
        <taxon>Bacteria</taxon>
        <taxon>Bacillati</taxon>
        <taxon>Actinomycetota</taxon>
        <taxon>Actinomycetes</taxon>
        <taxon>Kitasatosporales</taxon>
        <taxon>Streptomycetaceae</taxon>
        <taxon>Peterkaempfera</taxon>
    </lineage>
</organism>
<evidence type="ECO:0000313" key="7">
    <source>
        <dbReference type="Proteomes" id="UP000249340"/>
    </source>
</evidence>
<keyword evidence="1" id="KW-0949">S-adenosyl-L-methionine</keyword>
<evidence type="ECO:0000313" key="6">
    <source>
        <dbReference type="EMBL" id="AXI79175.1"/>
    </source>
</evidence>
<dbReference type="PANTHER" id="PTHR43273">
    <property type="entry name" value="ANAEROBIC SULFATASE-MATURATING ENZYME HOMOLOG ASLB-RELATED"/>
    <property type="match status" value="1"/>
</dbReference>
<evidence type="ECO:0000256" key="3">
    <source>
        <dbReference type="ARBA" id="ARBA00023004"/>
    </source>
</evidence>
<dbReference type="Pfam" id="PF04055">
    <property type="entry name" value="Radical_SAM"/>
    <property type="match status" value="1"/>
</dbReference>
<keyword evidence="3" id="KW-0408">Iron</keyword>
<dbReference type="PROSITE" id="PS51918">
    <property type="entry name" value="RADICAL_SAM"/>
    <property type="match status" value="1"/>
</dbReference>
<proteinExistence type="predicted"/>
<evidence type="ECO:0000259" key="5">
    <source>
        <dbReference type="PROSITE" id="PS51918"/>
    </source>
</evidence>
<evidence type="ECO:0000256" key="1">
    <source>
        <dbReference type="ARBA" id="ARBA00022691"/>
    </source>
</evidence>
<dbReference type="GO" id="GO:0016491">
    <property type="term" value="F:oxidoreductase activity"/>
    <property type="evidence" value="ECO:0007669"/>
    <property type="project" value="InterPro"/>
</dbReference>
<dbReference type="RefSeq" id="WP_111494962.1">
    <property type="nucleotide sequence ID" value="NZ_CP031264.1"/>
</dbReference>
<dbReference type="KEGG" id="stri:C7M71_018910"/>
<dbReference type="InterPro" id="IPR023867">
    <property type="entry name" value="Sulphatase_maturase_rSAM"/>
</dbReference>
<gene>
    <name evidence="6" type="ORF">C7M71_018910</name>
</gene>
<dbReference type="SFLD" id="SFLDS00029">
    <property type="entry name" value="Radical_SAM"/>
    <property type="match status" value="1"/>
</dbReference>
<dbReference type="InterPro" id="IPR007197">
    <property type="entry name" value="rSAM"/>
</dbReference>
<keyword evidence="7" id="KW-1185">Reference proteome</keyword>
<dbReference type="Gene3D" id="3.20.20.70">
    <property type="entry name" value="Aldolase class I"/>
    <property type="match status" value="1"/>
</dbReference>
<dbReference type="GO" id="GO:0051536">
    <property type="term" value="F:iron-sulfur cluster binding"/>
    <property type="evidence" value="ECO:0007669"/>
    <property type="project" value="UniProtKB-KW"/>
</dbReference>
<dbReference type="AlphaFoldDB" id="A0A345SZM0"/>
<dbReference type="EMBL" id="CP031264">
    <property type="protein sequence ID" value="AXI79175.1"/>
    <property type="molecule type" value="Genomic_DNA"/>
</dbReference>
<keyword evidence="2" id="KW-0479">Metal-binding</keyword>
<protein>
    <submittedName>
        <fullName evidence="6">Radical SAM protein</fullName>
    </submittedName>
</protein>
<name>A0A345SZM0_9ACTN</name>
<feature type="domain" description="Radical SAM core" evidence="5">
    <location>
        <begin position="61"/>
        <end position="298"/>
    </location>
</feature>
<dbReference type="Proteomes" id="UP000249340">
    <property type="component" value="Chromosome"/>
</dbReference>
<dbReference type="SUPFAM" id="SSF102114">
    <property type="entry name" value="Radical SAM enzymes"/>
    <property type="match status" value="1"/>
</dbReference>
<sequence>MHSTLPAVSETGARLIRSARGWWFLGGGGCALLRPEQVTPEGVPRPSAERYLRKAGLYTAPPYRVYALTVLTSTDCNLGCDYCFQNTGQDPAGGSRPPRIRHARLTSETIGAVLDFTRRRMADADLDRLSLLLFGGEPLLNPRGARELLARAADLGLAGAAMTSNATLLTPLIAKELNAAGLGSVQVTFDGDREEHDRIRVRRSGGGTFDRITANLARATEATTLRWQLRVNVSHRSRPGMDELVDRLAERLDPTRCSLYFAMVGDVGVGYRNDLLHNGTLAADFTRWYAAALDRGFSVPRPSAHTPCQSCSFRDGRYGAVISADGTLSSCWDTAGRPEWQVGTLDDGYLPDEQAEGRWVSCGDLYRQSEEAAALTAFQDQVDAALLDRLNAAGRL</sequence>
<reference evidence="7" key="1">
    <citation type="submission" date="2018-07" db="EMBL/GenBank/DDBJ databases">
        <title>Streptacidiphilus bronchialis DSM 106435 chromosome.</title>
        <authorList>
            <person name="Batra D."/>
            <person name="Gulvik C.A."/>
        </authorList>
    </citation>
    <scope>NUCLEOTIDE SEQUENCE [LARGE SCALE GENOMIC DNA]</scope>
    <source>
        <strain evidence="7">DSM 106435</strain>
    </source>
</reference>
<dbReference type="CDD" id="cd01335">
    <property type="entry name" value="Radical_SAM"/>
    <property type="match status" value="1"/>
</dbReference>